<keyword evidence="6" id="KW-0695">RNA-directed DNA polymerase</keyword>
<dbReference type="AlphaFoldDB" id="A0A7K7JC35"/>
<proteinExistence type="predicted"/>
<dbReference type="PANTHER" id="PTHR41694:SF3">
    <property type="entry name" value="RNA-DIRECTED DNA POLYMERASE-RELATED"/>
    <property type="match status" value="1"/>
</dbReference>
<keyword evidence="2" id="KW-0548">Nucleotidyltransferase</keyword>
<accession>A0A7K7JC35</accession>
<dbReference type="InterPro" id="IPR043128">
    <property type="entry name" value="Rev_trsase/Diguanyl_cyclase"/>
</dbReference>
<dbReference type="EMBL" id="VZSM01009953">
    <property type="protein sequence ID" value="NWZ03866.1"/>
    <property type="molecule type" value="Genomic_DNA"/>
</dbReference>
<evidence type="ECO:0000313" key="9">
    <source>
        <dbReference type="Proteomes" id="UP000564784"/>
    </source>
</evidence>
<keyword evidence="5" id="KW-0378">Hydrolase</keyword>
<organism evidence="8 9">
    <name type="scientific">Loxia curvirostra</name>
    <name type="common">Red crossbill</name>
    <dbReference type="NCBI Taxonomy" id="64802"/>
    <lineage>
        <taxon>Eukaryota</taxon>
        <taxon>Metazoa</taxon>
        <taxon>Chordata</taxon>
        <taxon>Craniata</taxon>
        <taxon>Vertebrata</taxon>
        <taxon>Euteleostomi</taxon>
        <taxon>Archelosauria</taxon>
        <taxon>Archosauria</taxon>
        <taxon>Dinosauria</taxon>
        <taxon>Saurischia</taxon>
        <taxon>Theropoda</taxon>
        <taxon>Coelurosauria</taxon>
        <taxon>Aves</taxon>
        <taxon>Neognathae</taxon>
        <taxon>Neoaves</taxon>
        <taxon>Telluraves</taxon>
        <taxon>Australaves</taxon>
        <taxon>Passeriformes</taxon>
        <taxon>Passeroidea</taxon>
        <taxon>Fringillidae</taxon>
        <taxon>Carduelinae</taxon>
        <taxon>Loxia</taxon>
    </lineage>
</organism>
<feature type="non-terminal residue" evidence="8">
    <location>
        <position position="75"/>
    </location>
</feature>
<dbReference type="InterPro" id="IPR043502">
    <property type="entry name" value="DNA/RNA_pol_sf"/>
</dbReference>
<dbReference type="GO" id="GO:0003964">
    <property type="term" value="F:RNA-directed DNA polymerase activity"/>
    <property type="evidence" value="ECO:0007669"/>
    <property type="project" value="UniProtKB-KW"/>
</dbReference>
<reference evidence="8 9" key="1">
    <citation type="submission" date="2019-09" db="EMBL/GenBank/DDBJ databases">
        <title>Bird 10,000 Genomes (B10K) Project - Family phase.</title>
        <authorList>
            <person name="Zhang G."/>
        </authorList>
    </citation>
    <scope>NUCLEOTIDE SEQUENCE [LARGE SCALE GENOMIC DNA]</scope>
    <source>
        <strain evidence="8">OUT-0011</strain>
        <tissue evidence="8">Muscle</tissue>
    </source>
</reference>
<evidence type="ECO:0000256" key="2">
    <source>
        <dbReference type="ARBA" id="ARBA00022695"/>
    </source>
</evidence>
<keyword evidence="1" id="KW-0808">Transferase</keyword>
<dbReference type="OrthoDB" id="9395730at2759"/>
<sequence>LGTINWLRPYLGLTTQQFVPLFNLLKGDPDLTSPRTLTPGAKAALEAIEQSLTNRQVHQVCPEVYITVFIFNANL</sequence>
<evidence type="ECO:0000256" key="3">
    <source>
        <dbReference type="ARBA" id="ARBA00022722"/>
    </source>
</evidence>
<keyword evidence="9" id="KW-1185">Reference proteome</keyword>
<dbReference type="Proteomes" id="UP000564784">
    <property type="component" value="Unassembled WGS sequence"/>
</dbReference>
<name>A0A7K7JC35_LOXCU</name>
<evidence type="ECO:0000256" key="5">
    <source>
        <dbReference type="ARBA" id="ARBA00022801"/>
    </source>
</evidence>
<dbReference type="GO" id="GO:0004519">
    <property type="term" value="F:endonuclease activity"/>
    <property type="evidence" value="ECO:0007669"/>
    <property type="project" value="UniProtKB-KW"/>
</dbReference>
<dbReference type="Pfam" id="PF06817">
    <property type="entry name" value="RVT_thumb"/>
    <property type="match status" value="1"/>
</dbReference>
<dbReference type="InterPro" id="IPR010661">
    <property type="entry name" value="RVT_thumb"/>
</dbReference>
<evidence type="ECO:0000256" key="6">
    <source>
        <dbReference type="ARBA" id="ARBA00022918"/>
    </source>
</evidence>
<dbReference type="GO" id="GO:0016787">
    <property type="term" value="F:hydrolase activity"/>
    <property type="evidence" value="ECO:0007669"/>
    <property type="project" value="UniProtKB-KW"/>
</dbReference>
<comment type="caution">
    <text evidence="8">The sequence shown here is derived from an EMBL/GenBank/DDBJ whole genome shotgun (WGS) entry which is preliminary data.</text>
</comment>
<keyword evidence="3" id="KW-0540">Nuclease</keyword>
<dbReference type="PANTHER" id="PTHR41694">
    <property type="entry name" value="ENDOGENOUS RETROVIRUS GROUP K MEMBER POL PROTEIN"/>
    <property type="match status" value="1"/>
</dbReference>
<dbReference type="SUPFAM" id="SSF56672">
    <property type="entry name" value="DNA/RNA polymerases"/>
    <property type="match status" value="1"/>
</dbReference>
<keyword evidence="4" id="KW-0255">Endonuclease</keyword>
<gene>
    <name evidence="8" type="primary">Ervk18_5</name>
    <name evidence="8" type="ORF">LOXCUR_R15651</name>
</gene>
<dbReference type="Gene3D" id="3.30.70.270">
    <property type="match status" value="1"/>
</dbReference>
<evidence type="ECO:0000256" key="1">
    <source>
        <dbReference type="ARBA" id="ARBA00022679"/>
    </source>
</evidence>
<evidence type="ECO:0000259" key="7">
    <source>
        <dbReference type="Pfam" id="PF06817"/>
    </source>
</evidence>
<protein>
    <submittedName>
        <fullName evidence="8">POK18 protein</fullName>
    </submittedName>
</protein>
<feature type="domain" description="Reverse transcriptase thumb" evidence="7">
    <location>
        <begin position="1"/>
        <end position="46"/>
    </location>
</feature>
<dbReference type="GO" id="GO:0035613">
    <property type="term" value="F:RNA stem-loop binding"/>
    <property type="evidence" value="ECO:0007669"/>
    <property type="project" value="TreeGrafter"/>
</dbReference>
<evidence type="ECO:0000256" key="4">
    <source>
        <dbReference type="ARBA" id="ARBA00022759"/>
    </source>
</evidence>
<feature type="non-terminal residue" evidence="8">
    <location>
        <position position="1"/>
    </location>
</feature>
<evidence type="ECO:0000313" key="8">
    <source>
        <dbReference type="EMBL" id="NWZ03866.1"/>
    </source>
</evidence>